<evidence type="ECO:0000256" key="5">
    <source>
        <dbReference type="ARBA" id="ARBA00023136"/>
    </source>
</evidence>
<feature type="transmembrane region" description="Helical" evidence="6">
    <location>
        <begin position="398"/>
        <end position="417"/>
    </location>
</feature>
<feature type="transmembrane region" description="Helical" evidence="6">
    <location>
        <begin position="150"/>
        <end position="177"/>
    </location>
</feature>
<evidence type="ECO:0000256" key="4">
    <source>
        <dbReference type="ARBA" id="ARBA00022989"/>
    </source>
</evidence>
<feature type="transmembrane region" description="Helical" evidence="6">
    <location>
        <begin position="373"/>
        <end position="392"/>
    </location>
</feature>
<feature type="transmembrane region" description="Helical" evidence="6">
    <location>
        <begin position="12"/>
        <end position="32"/>
    </location>
</feature>
<feature type="transmembrane region" description="Helical" evidence="6">
    <location>
        <begin position="183"/>
        <end position="204"/>
    </location>
</feature>
<keyword evidence="5 6" id="KW-0472">Membrane</keyword>
<keyword evidence="8" id="KW-1185">Reference proteome</keyword>
<evidence type="ECO:0000313" key="8">
    <source>
        <dbReference type="Proteomes" id="UP000256542"/>
    </source>
</evidence>
<dbReference type="InterPro" id="IPR002797">
    <property type="entry name" value="Polysacc_synth"/>
</dbReference>
<evidence type="ECO:0000313" key="7">
    <source>
        <dbReference type="EMBL" id="REG78453.1"/>
    </source>
</evidence>
<proteinExistence type="predicted"/>
<dbReference type="InterPro" id="IPR050833">
    <property type="entry name" value="Poly_Biosynth_Transport"/>
</dbReference>
<feature type="transmembrane region" description="Helical" evidence="6">
    <location>
        <begin position="341"/>
        <end position="361"/>
    </location>
</feature>
<gene>
    <name evidence="7" type="ORF">DFP81_1218</name>
</gene>
<keyword evidence="2" id="KW-1003">Cell membrane</keyword>
<organism evidence="7 8">
    <name type="scientific">Marinomonas pollencensis</name>
    <dbReference type="NCBI Taxonomy" id="491954"/>
    <lineage>
        <taxon>Bacteria</taxon>
        <taxon>Pseudomonadati</taxon>
        <taxon>Pseudomonadota</taxon>
        <taxon>Gammaproteobacteria</taxon>
        <taxon>Oceanospirillales</taxon>
        <taxon>Oceanospirillaceae</taxon>
        <taxon>Marinomonas</taxon>
    </lineage>
</organism>
<feature type="transmembrane region" description="Helical" evidence="6">
    <location>
        <begin position="88"/>
        <end position="108"/>
    </location>
</feature>
<keyword evidence="3 6" id="KW-0812">Transmembrane</keyword>
<dbReference type="GO" id="GO:0005886">
    <property type="term" value="C:plasma membrane"/>
    <property type="evidence" value="ECO:0007669"/>
    <property type="project" value="UniProtKB-SubCell"/>
</dbReference>
<evidence type="ECO:0000256" key="1">
    <source>
        <dbReference type="ARBA" id="ARBA00004651"/>
    </source>
</evidence>
<dbReference type="Proteomes" id="UP000256542">
    <property type="component" value="Unassembled WGS sequence"/>
</dbReference>
<reference evidence="7 8" key="1">
    <citation type="submission" date="2018-08" db="EMBL/GenBank/DDBJ databases">
        <title>Genomic Encyclopedia of Type Strains, Phase III (KMG-III): the genomes of soil and plant-associated and newly described type strains.</title>
        <authorList>
            <person name="Whitman W."/>
        </authorList>
    </citation>
    <scope>NUCLEOTIDE SEQUENCE [LARGE SCALE GENOMIC DNA]</scope>
    <source>
        <strain evidence="7 8">CECT 7375</strain>
    </source>
</reference>
<dbReference type="RefSeq" id="WP_181903132.1">
    <property type="nucleotide sequence ID" value="NZ_QUNG01000021.1"/>
</dbReference>
<dbReference type="PANTHER" id="PTHR30250:SF11">
    <property type="entry name" value="O-ANTIGEN TRANSPORTER-RELATED"/>
    <property type="match status" value="1"/>
</dbReference>
<dbReference type="Pfam" id="PF01943">
    <property type="entry name" value="Polysacc_synt"/>
    <property type="match status" value="1"/>
</dbReference>
<keyword evidence="4 6" id="KW-1133">Transmembrane helix</keyword>
<dbReference type="AlphaFoldDB" id="A0A3E0D7I5"/>
<feature type="transmembrane region" description="Helical" evidence="6">
    <location>
        <begin position="307"/>
        <end position="329"/>
    </location>
</feature>
<protein>
    <submittedName>
        <fullName evidence="7">O-antigen/teichoic acid export membrane protein</fullName>
    </submittedName>
</protein>
<comment type="subcellular location">
    <subcellularLocation>
        <location evidence="1">Cell membrane</location>
        <topology evidence="1">Multi-pass membrane protein</topology>
    </subcellularLocation>
</comment>
<evidence type="ECO:0000256" key="2">
    <source>
        <dbReference type="ARBA" id="ARBA00022475"/>
    </source>
</evidence>
<feature type="transmembrane region" description="Helical" evidence="6">
    <location>
        <begin position="44"/>
        <end position="67"/>
    </location>
</feature>
<comment type="caution">
    <text evidence="7">The sequence shown here is derived from an EMBL/GenBank/DDBJ whole genome shotgun (WGS) entry which is preliminary data.</text>
</comment>
<feature type="transmembrane region" description="Helical" evidence="6">
    <location>
        <begin position="267"/>
        <end position="287"/>
    </location>
</feature>
<dbReference type="PANTHER" id="PTHR30250">
    <property type="entry name" value="PST FAMILY PREDICTED COLANIC ACID TRANSPORTER"/>
    <property type="match status" value="1"/>
</dbReference>
<dbReference type="EMBL" id="QUNG01000021">
    <property type="protein sequence ID" value="REG78453.1"/>
    <property type="molecule type" value="Genomic_DNA"/>
</dbReference>
<sequence>MTAKKHFIRNYLGLGTIRVLNIPLSIVISVILARSLGPEGFGQYSFVMALIPLLALPVNGGLPKLLTREIAGFVQQEKWGLYRGMMRTAFGWVVSLAVLLVCVIWAIAYFTDAMAEGSKWRLLPIAVLMIPVIGFNAVRSGTLKGLGLPFYSEVPVTIVQPLFLLLTLASLLFYQVLDPLHAVWAQVISYGATFVVSSWLFLKVQPSISRLHRPIYTRAKWARSLLPFTVLALVNTFNTKIGIFLLGMFSADEQVAAMRVAERGGQFVTLSLTIVNLIIAPQIVRAFRDNNTSLLQKLAKQSARGGLLVALPIAAVLVFFGEFIIRVVFGESYLNITYGPMVILIIGQLVNVFFGSLAYLLTMSGHERDTLKGQIVAVISNVLMCSVLIPMYGAMGAAISVSISLIISNCLLARLVYIRLKVVPGAA</sequence>
<evidence type="ECO:0000256" key="3">
    <source>
        <dbReference type="ARBA" id="ARBA00022692"/>
    </source>
</evidence>
<name>A0A3E0D7I5_9GAMM</name>
<feature type="transmembrane region" description="Helical" evidence="6">
    <location>
        <begin position="225"/>
        <end position="247"/>
    </location>
</feature>
<dbReference type="CDD" id="cd13128">
    <property type="entry name" value="MATE_Wzx_like"/>
    <property type="match status" value="1"/>
</dbReference>
<accession>A0A3E0D7I5</accession>
<feature type="transmembrane region" description="Helical" evidence="6">
    <location>
        <begin position="120"/>
        <end position="138"/>
    </location>
</feature>
<evidence type="ECO:0000256" key="6">
    <source>
        <dbReference type="SAM" id="Phobius"/>
    </source>
</evidence>